<evidence type="ECO:0000256" key="1">
    <source>
        <dbReference type="SAM" id="Phobius"/>
    </source>
</evidence>
<feature type="transmembrane region" description="Helical" evidence="1">
    <location>
        <begin position="6"/>
        <end position="29"/>
    </location>
</feature>
<keyword evidence="1" id="KW-0812">Transmembrane</keyword>
<keyword evidence="1" id="KW-0472">Membrane</keyword>
<dbReference type="Proteomes" id="UP000307943">
    <property type="component" value="Unassembled WGS sequence"/>
</dbReference>
<dbReference type="AlphaFoldDB" id="A0A5C4SZD7"/>
<evidence type="ECO:0000313" key="3">
    <source>
        <dbReference type="Proteomes" id="UP000307943"/>
    </source>
</evidence>
<keyword evidence="3" id="KW-1185">Reference proteome</keyword>
<accession>A0A5C4SZD7</accession>
<dbReference type="OrthoDB" id="9842011at2"/>
<keyword evidence="1" id="KW-1133">Transmembrane helix</keyword>
<gene>
    <name evidence="2" type="ORF">FE784_33255</name>
</gene>
<dbReference type="RefSeq" id="WP_139606564.1">
    <property type="nucleotide sequence ID" value="NZ_VDCQ01000069.1"/>
</dbReference>
<organism evidence="2 3">
    <name type="scientific">Paenibacillus hemerocallicola</name>
    <dbReference type="NCBI Taxonomy" id="1172614"/>
    <lineage>
        <taxon>Bacteria</taxon>
        <taxon>Bacillati</taxon>
        <taxon>Bacillota</taxon>
        <taxon>Bacilli</taxon>
        <taxon>Bacillales</taxon>
        <taxon>Paenibacillaceae</taxon>
        <taxon>Paenibacillus</taxon>
    </lineage>
</organism>
<reference evidence="2 3" key="1">
    <citation type="submission" date="2019-05" db="EMBL/GenBank/DDBJ databases">
        <title>We sequenced the genome of Paenibacillus hemerocallicola KCTC 33185 for further insight into its adaptation and study the phylogeny of Paenibacillus.</title>
        <authorList>
            <person name="Narsing Rao M.P."/>
        </authorList>
    </citation>
    <scope>NUCLEOTIDE SEQUENCE [LARGE SCALE GENOMIC DNA]</scope>
    <source>
        <strain evidence="2 3">KCTC 33185</strain>
    </source>
</reference>
<comment type="caution">
    <text evidence="2">The sequence shown here is derived from an EMBL/GenBank/DDBJ whole genome shotgun (WGS) entry which is preliminary data.</text>
</comment>
<protein>
    <submittedName>
        <fullName evidence="2">Uncharacterized protein</fullName>
    </submittedName>
</protein>
<proteinExistence type="predicted"/>
<name>A0A5C4SZD7_9BACL</name>
<dbReference type="EMBL" id="VDCQ01000069">
    <property type="protein sequence ID" value="TNJ61930.1"/>
    <property type="molecule type" value="Genomic_DNA"/>
</dbReference>
<sequence length="173" mass="19452">MKNKKIFIGGSLAVVIAVIASLIYTITVFSNNAHIRVEYSITYEAGKTDEGKDYIVYNLVLSNESAKALINFDADISLDDQMKEFTQLLSFITEPMNLPAKDSKNLNRNKIIYSKKTAINKFSSMNKEQIEKLNNIYSNIKIDMSWIGGKREVSLSKNDLINGSILDLTEISN</sequence>
<evidence type="ECO:0000313" key="2">
    <source>
        <dbReference type="EMBL" id="TNJ61930.1"/>
    </source>
</evidence>